<accession>A0A4R7V7D5</accession>
<dbReference type="Pfam" id="PF13560">
    <property type="entry name" value="HTH_31"/>
    <property type="match status" value="1"/>
</dbReference>
<sequence length="92" mass="9930">MSSSTLHRYCTGTHVPTDYGTLARFAGACGATPPELRELHRLWALADAGRGREELPVGPPVARRGPAFVWAVGVALVAGTAWWFSGKQRQQV</sequence>
<keyword evidence="1" id="KW-0472">Membrane</keyword>
<evidence type="ECO:0000313" key="2">
    <source>
        <dbReference type="EMBL" id="TDV44842.1"/>
    </source>
</evidence>
<protein>
    <recommendedName>
        <fullName evidence="4">Helix-turn-helix protein</fullName>
    </recommendedName>
</protein>
<evidence type="ECO:0000313" key="3">
    <source>
        <dbReference type="Proteomes" id="UP000294927"/>
    </source>
</evidence>
<comment type="caution">
    <text evidence="2">The sequence shown here is derived from an EMBL/GenBank/DDBJ whole genome shotgun (WGS) entry which is preliminary data.</text>
</comment>
<keyword evidence="3" id="KW-1185">Reference proteome</keyword>
<reference evidence="2 3" key="1">
    <citation type="submission" date="2019-03" db="EMBL/GenBank/DDBJ databases">
        <title>Genomic Encyclopedia of Archaeal and Bacterial Type Strains, Phase II (KMG-II): from individual species to whole genera.</title>
        <authorList>
            <person name="Goeker M."/>
        </authorList>
    </citation>
    <scope>NUCLEOTIDE SEQUENCE [LARGE SCALE GENOMIC DNA]</scope>
    <source>
        <strain evidence="2 3">DSM 45499</strain>
    </source>
</reference>
<keyword evidence="1" id="KW-1133">Transmembrane helix</keyword>
<proteinExistence type="predicted"/>
<evidence type="ECO:0008006" key="4">
    <source>
        <dbReference type="Google" id="ProtNLM"/>
    </source>
</evidence>
<gene>
    <name evidence="2" type="ORF">CLV71_113101</name>
</gene>
<keyword evidence="1" id="KW-0812">Transmembrane</keyword>
<name>A0A4R7V7D5_9PSEU</name>
<organism evidence="2 3">
    <name type="scientific">Actinophytocola oryzae</name>
    <dbReference type="NCBI Taxonomy" id="502181"/>
    <lineage>
        <taxon>Bacteria</taxon>
        <taxon>Bacillati</taxon>
        <taxon>Actinomycetota</taxon>
        <taxon>Actinomycetes</taxon>
        <taxon>Pseudonocardiales</taxon>
        <taxon>Pseudonocardiaceae</taxon>
    </lineage>
</organism>
<dbReference type="AlphaFoldDB" id="A0A4R7V7D5"/>
<feature type="transmembrane region" description="Helical" evidence="1">
    <location>
        <begin position="67"/>
        <end position="84"/>
    </location>
</feature>
<evidence type="ECO:0000256" key="1">
    <source>
        <dbReference type="SAM" id="Phobius"/>
    </source>
</evidence>
<dbReference type="Proteomes" id="UP000294927">
    <property type="component" value="Unassembled WGS sequence"/>
</dbReference>
<dbReference type="EMBL" id="SOCP01000013">
    <property type="protein sequence ID" value="TDV44842.1"/>
    <property type="molecule type" value="Genomic_DNA"/>
</dbReference>